<keyword evidence="3" id="KW-1185">Reference proteome</keyword>
<comment type="caution">
    <text evidence="2">The sequence shown here is derived from an EMBL/GenBank/DDBJ whole genome shotgun (WGS) entry which is preliminary data.</text>
</comment>
<reference evidence="3" key="1">
    <citation type="journal article" date="2019" name="Int. J. Syst. Evol. Microbiol.">
        <title>The Global Catalogue of Microorganisms (GCM) 10K type strain sequencing project: providing services to taxonomists for standard genome sequencing and annotation.</title>
        <authorList>
            <consortium name="The Broad Institute Genomics Platform"/>
            <consortium name="The Broad Institute Genome Sequencing Center for Infectious Disease"/>
            <person name="Wu L."/>
            <person name="Ma J."/>
        </authorList>
    </citation>
    <scope>NUCLEOTIDE SEQUENCE [LARGE SCALE GENOMIC DNA]</scope>
    <source>
        <strain evidence="3">JCM 3389</strain>
    </source>
</reference>
<dbReference type="InterPro" id="IPR011528">
    <property type="entry name" value="NERD"/>
</dbReference>
<evidence type="ECO:0000313" key="2">
    <source>
        <dbReference type="EMBL" id="MFD2101317.1"/>
    </source>
</evidence>
<dbReference type="PROSITE" id="PS50965">
    <property type="entry name" value="NERD"/>
    <property type="match status" value="1"/>
</dbReference>
<evidence type="ECO:0000313" key="3">
    <source>
        <dbReference type="Proteomes" id="UP001597342"/>
    </source>
</evidence>
<dbReference type="RefSeq" id="WP_379831895.1">
    <property type="nucleotide sequence ID" value="NZ_JBHUHU010000005.1"/>
</dbReference>
<proteinExistence type="predicted"/>
<sequence length="356" mass="41450">MTRIHGQIESLKRIRETLEQKGITRFNSTGEVNTFLENYDNEKEELFFKIENEFDQELKSLQIKGALLQKEHAELKNKIETKLNTKISQLKVKCSTLSHPAKNAVLDILNWYQQQALLAYRFVLIKSFGSIVHLRTRDSKTRLSSVLEQANTLSTNRQAIISERCRPKFKQLEHIKSVADGLYPLIVGAIGEHLVAKQLEKLIDDCVLINDFSLTFEKPIYNKRQNDLIHSVQIDHLLVTQAGVFIIETKNWSKMSLKRYDLRSPVKQIKRANFAIYTLLNSKKTTNIVLKPHHWGQRNLPVYNIVVMIHHRPKERFKHVAIKTLHELNGYICRFEHIFDSTEVRIIADHLLKLKG</sequence>
<dbReference type="Pfam" id="PF08378">
    <property type="entry name" value="NERD"/>
    <property type="match status" value="1"/>
</dbReference>
<evidence type="ECO:0000259" key="1">
    <source>
        <dbReference type="PROSITE" id="PS50965"/>
    </source>
</evidence>
<accession>A0ABW4Y0M8</accession>
<dbReference type="EMBL" id="JBHUHU010000005">
    <property type="protein sequence ID" value="MFD2101317.1"/>
    <property type="molecule type" value="Genomic_DNA"/>
</dbReference>
<protein>
    <submittedName>
        <fullName evidence="2">Nuclease-related domain-containing protein</fullName>
    </submittedName>
</protein>
<feature type="domain" description="NERD" evidence="1">
    <location>
        <begin position="187"/>
        <end position="299"/>
    </location>
</feature>
<gene>
    <name evidence="2" type="ORF">ACFSJE_16120</name>
</gene>
<dbReference type="Proteomes" id="UP001597342">
    <property type="component" value="Unassembled WGS sequence"/>
</dbReference>
<name>A0ABW4Y0M8_9FLAO</name>
<organism evidence="2 3">
    <name type="scientific">Flagellimonas iocasae</name>
    <dbReference type="NCBI Taxonomy" id="2055905"/>
    <lineage>
        <taxon>Bacteria</taxon>
        <taxon>Pseudomonadati</taxon>
        <taxon>Bacteroidota</taxon>
        <taxon>Flavobacteriia</taxon>
        <taxon>Flavobacteriales</taxon>
        <taxon>Flavobacteriaceae</taxon>
        <taxon>Flagellimonas</taxon>
    </lineage>
</organism>